<evidence type="ECO:0000256" key="12">
    <source>
        <dbReference type="ARBA" id="ARBA00023238"/>
    </source>
</evidence>
<keyword evidence="12" id="KW-0601">Photorespiration</keyword>
<comment type="subcellular location">
    <subcellularLocation>
        <location evidence="2">Plastid</location>
        <location evidence="2">Chloroplast</location>
    </subcellularLocation>
</comment>
<dbReference type="Pfam" id="PF00016">
    <property type="entry name" value="RuBisCO_large"/>
    <property type="match status" value="1"/>
</dbReference>
<dbReference type="InterPro" id="IPR000685">
    <property type="entry name" value="RuBisCO_lsu_C"/>
</dbReference>
<name>A0A4S8I5I1_MUSBA</name>
<dbReference type="PANTHER" id="PTHR42704:SF15">
    <property type="entry name" value="RIBULOSE BISPHOSPHATE CARBOXYLASE LARGE CHAIN"/>
    <property type="match status" value="1"/>
</dbReference>
<dbReference type="Pfam" id="PF02788">
    <property type="entry name" value="RuBisCO_large_N"/>
    <property type="match status" value="1"/>
</dbReference>
<dbReference type="InterPro" id="IPR036376">
    <property type="entry name" value="RuBisCO_lsu_C_sf"/>
</dbReference>
<evidence type="ECO:0000313" key="20">
    <source>
        <dbReference type="Proteomes" id="UP000317650"/>
    </source>
</evidence>
<dbReference type="AlphaFoldDB" id="A0A4S8I5I1"/>
<evidence type="ECO:0000256" key="8">
    <source>
        <dbReference type="ARBA" id="ARBA00022567"/>
    </source>
</evidence>
<organism evidence="19 20">
    <name type="scientific">Musa balbisiana</name>
    <name type="common">Banana</name>
    <dbReference type="NCBI Taxonomy" id="52838"/>
    <lineage>
        <taxon>Eukaryota</taxon>
        <taxon>Viridiplantae</taxon>
        <taxon>Streptophyta</taxon>
        <taxon>Embryophyta</taxon>
        <taxon>Tracheophyta</taxon>
        <taxon>Spermatophyta</taxon>
        <taxon>Magnoliopsida</taxon>
        <taxon>Liliopsida</taxon>
        <taxon>Zingiberales</taxon>
        <taxon>Musaceae</taxon>
        <taxon>Musa</taxon>
    </lineage>
</organism>
<dbReference type="InterPro" id="IPR036422">
    <property type="entry name" value="RuBisCO_lsu_N_sf"/>
</dbReference>
<gene>
    <name evidence="19" type="ORF">C4D60_Mb00t18860</name>
</gene>
<dbReference type="GO" id="GO:0009507">
    <property type="term" value="C:chloroplast"/>
    <property type="evidence" value="ECO:0007669"/>
    <property type="project" value="UniProtKB-SubCell"/>
</dbReference>
<evidence type="ECO:0000256" key="15">
    <source>
        <dbReference type="ARBA" id="ARBA00048059"/>
    </source>
</evidence>
<evidence type="ECO:0000256" key="7">
    <source>
        <dbReference type="ARBA" id="ARBA00022531"/>
    </source>
</evidence>
<keyword evidence="9" id="KW-0934">Plastid</keyword>
<evidence type="ECO:0000256" key="2">
    <source>
        <dbReference type="ARBA" id="ARBA00004229"/>
    </source>
</evidence>
<keyword evidence="20" id="KW-1185">Reference proteome</keyword>
<reference evidence="19 20" key="1">
    <citation type="journal article" date="2019" name="Nat. Plants">
        <title>Genome sequencing of Musa balbisiana reveals subgenome evolution and function divergence in polyploid bananas.</title>
        <authorList>
            <person name="Yao X."/>
        </authorList>
    </citation>
    <scope>NUCLEOTIDE SEQUENCE [LARGE SCALE GENOMIC DNA]</scope>
    <source>
        <strain evidence="20">cv. DH-PKW</strain>
        <tissue evidence="19">Leaves</tissue>
    </source>
</reference>
<feature type="domain" description="Ribulose bisphosphate carboxylase large subunit C-terminal" evidence="17">
    <location>
        <begin position="109"/>
        <end position="181"/>
    </location>
</feature>
<keyword evidence="6" id="KW-0150">Chloroplast</keyword>
<evidence type="ECO:0000256" key="13">
    <source>
        <dbReference type="ARBA" id="ARBA00023239"/>
    </source>
</evidence>
<proteinExistence type="inferred from homology"/>
<dbReference type="EC" id="4.1.1.39" evidence="4"/>
<dbReference type="GO" id="GO:0004497">
    <property type="term" value="F:monooxygenase activity"/>
    <property type="evidence" value="ECO:0007669"/>
    <property type="project" value="UniProtKB-KW"/>
</dbReference>
<accession>A0A4S8I5I1</accession>
<keyword evidence="7" id="KW-0602">Photosynthesis</keyword>
<evidence type="ECO:0000256" key="6">
    <source>
        <dbReference type="ARBA" id="ARBA00022528"/>
    </source>
</evidence>
<comment type="catalytic activity">
    <reaction evidence="16">
        <text>2 (2R)-3-phosphoglycerate + 2 H(+) = D-ribulose 1,5-bisphosphate + CO2 + H2O</text>
        <dbReference type="Rhea" id="RHEA:23124"/>
        <dbReference type="ChEBI" id="CHEBI:15377"/>
        <dbReference type="ChEBI" id="CHEBI:15378"/>
        <dbReference type="ChEBI" id="CHEBI:16526"/>
        <dbReference type="ChEBI" id="CHEBI:57870"/>
        <dbReference type="ChEBI" id="CHEBI:58272"/>
        <dbReference type="EC" id="4.1.1.39"/>
    </reaction>
</comment>
<comment type="caution">
    <text evidence="19">The sequence shown here is derived from an EMBL/GenBank/DDBJ whole genome shotgun (WGS) entry which is preliminary data.</text>
</comment>
<evidence type="ECO:0000259" key="17">
    <source>
        <dbReference type="Pfam" id="PF00016"/>
    </source>
</evidence>
<dbReference type="InterPro" id="IPR017443">
    <property type="entry name" value="RuBisCO_lsu_fd_N"/>
</dbReference>
<keyword evidence="8" id="KW-0113">Calvin cycle</keyword>
<dbReference type="SUPFAM" id="SSF54966">
    <property type="entry name" value="RuBisCO, large subunit, small (N-terminal) domain"/>
    <property type="match status" value="1"/>
</dbReference>
<dbReference type="Gene3D" id="3.20.20.110">
    <property type="entry name" value="Ribulose bisphosphate carboxylase, large subunit, C-terminal domain"/>
    <property type="match status" value="1"/>
</dbReference>
<evidence type="ECO:0000256" key="3">
    <source>
        <dbReference type="ARBA" id="ARBA00006204"/>
    </source>
</evidence>
<dbReference type="GO" id="GO:0009853">
    <property type="term" value="P:photorespiration"/>
    <property type="evidence" value="ECO:0007669"/>
    <property type="project" value="UniProtKB-KW"/>
</dbReference>
<evidence type="ECO:0000256" key="16">
    <source>
        <dbReference type="ARBA" id="ARBA00049469"/>
    </source>
</evidence>
<dbReference type="EMBL" id="PYDT01001128">
    <property type="protein sequence ID" value="THU42564.1"/>
    <property type="molecule type" value="Genomic_DNA"/>
</dbReference>
<comment type="catalytic activity">
    <reaction evidence="15">
        <text>D-ribulose 1,5-bisphosphate + O2 = 2-phosphoglycolate + (2R)-3-phosphoglycerate + 2 H(+)</text>
        <dbReference type="Rhea" id="RHEA:36631"/>
        <dbReference type="ChEBI" id="CHEBI:15378"/>
        <dbReference type="ChEBI" id="CHEBI:15379"/>
        <dbReference type="ChEBI" id="CHEBI:57870"/>
        <dbReference type="ChEBI" id="CHEBI:58033"/>
        <dbReference type="ChEBI" id="CHEBI:58272"/>
    </reaction>
</comment>
<dbReference type="PANTHER" id="PTHR42704">
    <property type="entry name" value="RIBULOSE BISPHOSPHATE CARBOXYLASE"/>
    <property type="match status" value="1"/>
</dbReference>
<evidence type="ECO:0000259" key="18">
    <source>
        <dbReference type="Pfam" id="PF02788"/>
    </source>
</evidence>
<dbReference type="InterPro" id="IPR033966">
    <property type="entry name" value="RuBisCO"/>
</dbReference>
<dbReference type="SUPFAM" id="SSF51649">
    <property type="entry name" value="RuBisCo, C-terminal domain"/>
    <property type="match status" value="1"/>
</dbReference>
<evidence type="ECO:0000256" key="10">
    <source>
        <dbReference type="ARBA" id="ARBA00023002"/>
    </source>
</evidence>
<sequence length="184" mass="19791">MSPQTETKASVGFKAGVKDYKLTYYTPDYEVKDTDILAAFRVTPQPGVPPEEAGAAVAAESSTGSVTNMFTSIVGNVFGFKAFELYVWRICEFPLLIPKLSKARLTAFSRGIFFTQDWVSMPGVLPVASGGIHVWHMPALTEIFGDDSVLQFGGGTLGHPWGNAPGAVANRVALEACVQARNED</sequence>
<evidence type="ECO:0000256" key="5">
    <source>
        <dbReference type="ARBA" id="ARBA00017725"/>
    </source>
</evidence>
<keyword evidence="10" id="KW-0560">Oxidoreductase</keyword>
<evidence type="ECO:0000256" key="14">
    <source>
        <dbReference type="ARBA" id="ARBA00023300"/>
    </source>
</evidence>
<evidence type="ECO:0000313" key="19">
    <source>
        <dbReference type="EMBL" id="THU42564.1"/>
    </source>
</evidence>
<dbReference type="GO" id="GO:0016984">
    <property type="term" value="F:ribulose-bisphosphate carboxylase activity"/>
    <property type="evidence" value="ECO:0007669"/>
    <property type="project" value="UniProtKB-EC"/>
</dbReference>
<evidence type="ECO:0000256" key="1">
    <source>
        <dbReference type="ARBA" id="ARBA00001946"/>
    </source>
</evidence>
<evidence type="ECO:0000256" key="11">
    <source>
        <dbReference type="ARBA" id="ARBA00023033"/>
    </source>
</evidence>
<dbReference type="GO" id="GO:0019253">
    <property type="term" value="P:reductive pentose-phosphate cycle"/>
    <property type="evidence" value="ECO:0007669"/>
    <property type="project" value="UniProtKB-KW"/>
</dbReference>
<evidence type="ECO:0000256" key="4">
    <source>
        <dbReference type="ARBA" id="ARBA00012287"/>
    </source>
</evidence>
<comment type="similarity">
    <text evidence="3">Belongs to the RuBisCO large chain family. Type I subfamily.</text>
</comment>
<dbReference type="GO" id="GO:0000287">
    <property type="term" value="F:magnesium ion binding"/>
    <property type="evidence" value="ECO:0007669"/>
    <property type="project" value="InterPro"/>
</dbReference>
<keyword evidence="13" id="KW-0456">Lyase</keyword>
<comment type="cofactor">
    <cofactor evidence="1">
        <name>Mg(2+)</name>
        <dbReference type="ChEBI" id="CHEBI:18420"/>
    </cofactor>
</comment>
<keyword evidence="11" id="KW-0503">Monooxygenase</keyword>
<dbReference type="Proteomes" id="UP000317650">
    <property type="component" value="Unassembled WGS sequence"/>
</dbReference>
<evidence type="ECO:0000256" key="9">
    <source>
        <dbReference type="ARBA" id="ARBA00022640"/>
    </source>
</evidence>
<feature type="domain" description="Ribulose bisphosphate carboxylase large subunit ferrodoxin-like N-terminal" evidence="18">
    <location>
        <begin position="24"/>
        <end position="69"/>
    </location>
</feature>
<dbReference type="STRING" id="52838.A0A4S8I5I1"/>
<keyword evidence="14" id="KW-0120">Carbon dioxide fixation</keyword>
<dbReference type="Gene3D" id="3.30.70.150">
    <property type="entry name" value="RuBisCO large subunit, N-terminal domain"/>
    <property type="match status" value="1"/>
</dbReference>
<protein>
    <recommendedName>
        <fullName evidence="5">Ribulose bisphosphate carboxylase large chain</fullName>
        <ecNumber evidence="4">4.1.1.39</ecNumber>
    </recommendedName>
</protein>